<gene>
    <name evidence="1" type="ordered locus">Desaci_3779</name>
</gene>
<dbReference type="RefSeq" id="WP_014828647.1">
    <property type="nucleotide sequence ID" value="NC_018068.1"/>
</dbReference>
<dbReference type="EMBL" id="CP003639">
    <property type="protein sequence ID" value="AFM42660.1"/>
    <property type="molecule type" value="Genomic_DNA"/>
</dbReference>
<evidence type="ECO:0000313" key="2">
    <source>
        <dbReference type="Proteomes" id="UP000002892"/>
    </source>
</evidence>
<dbReference type="AlphaFoldDB" id="I4DA36"/>
<dbReference type="STRING" id="646529.Desaci_3779"/>
<dbReference type="HOGENOM" id="CLU_1150400_0_0_9"/>
<protein>
    <submittedName>
        <fullName evidence="1">Uncharacterized protein</fullName>
    </submittedName>
</protein>
<dbReference type="OrthoDB" id="1795687at2"/>
<dbReference type="Proteomes" id="UP000002892">
    <property type="component" value="Chromosome"/>
</dbReference>
<proteinExistence type="predicted"/>
<accession>I4DA36</accession>
<organism evidence="1 2">
    <name type="scientific">Desulfosporosinus acidiphilus (strain DSM 22704 / JCM 16185 / SJ4)</name>
    <dbReference type="NCBI Taxonomy" id="646529"/>
    <lineage>
        <taxon>Bacteria</taxon>
        <taxon>Bacillati</taxon>
        <taxon>Bacillota</taxon>
        <taxon>Clostridia</taxon>
        <taxon>Eubacteriales</taxon>
        <taxon>Desulfitobacteriaceae</taxon>
        <taxon>Desulfosporosinus</taxon>
    </lineage>
</organism>
<sequence>MPWMEIEINPQSDWNEEGLEDWTLALGAFLTEKGTELKPEIRRLPGFNIVHMGEEGAGALTLHNAERLVLIDGIELKGASDFDFARFVIRFAGQMGAVGVCASINSSAERHFWEQIGGILRPDPVSLEGKIIRDKVSIQQLIKFFLLVTYEEEPVLCLEPITVNCHAPGIISLAQRRLEKMYGGNPLGFASWRAVHCPWTITQDQWQDLLAYSRLQAFDLLEELVLNSL</sequence>
<dbReference type="KEGG" id="dai:Desaci_3779"/>
<name>I4DA36_DESAJ</name>
<reference evidence="1 2" key="1">
    <citation type="journal article" date="2012" name="J. Bacteriol.">
        <title>Complete genome sequences of Desulfosporosinus orientis DSM765T, Desulfosporosinus youngiae DSM17734T, Desulfosporosinus meridiei DSM13257T, and Desulfosporosinus acidiphilus DSM22704T.</title>
        <authorList>
            <person name="Pester M."/>
            <person name="Brambilla E."/>
            <person name="Alazard D."/>
            <person name="Rattei T."/>
            <person name="Weinmaier T."/>
            <person name="Han J."/>
            <person name="Lucas S."/>
            <person name="Lapidus A."/>
            <person name="Cheng J.F."/>
            <person name="Goodwin L."/>
            <person name="Pitluck S."/>
            <person name="Peters L."/>
            <person name="Ovchinnikova G."/>
            <person name="Teshima H."/>
            <person name="Detter J.C."/>
            <person name="Han C.S."/>
            <person name="Tapia R."/>
            <person name="Land M.L."/>
            <person name="Hauser L."/>
            <person name="Kyrpides N.C."/>
            <person name="Ivanova N.N."/>
            <person name="Pagani I."/>
            <person name="Huntmann M."/>
            <person name="Wei C.L."/>
            <person name="Davenport K.W."/>
            <person name="Daligault H."/>
            <person name="Chain P.S."/>
            <person name="Chen A."/>
            <person name="Mavromatis K."/>
            <person name="Markowitz V."/>
            <person name="Szeto E."/>
            <person name="Mikhailova N."/>
            <person name="Pati A."/>
            <person name="Wagner M."/>
            <person name="Woyke T."/>
            <person name="Ollivier B."/>
            <person name="Klenk H.P."/>
            <person name="Spring S."/>
            <person name="Loy A."/>
        </authorList>
    </citation>
    <scope>NUCLEOTIDE SEQUENCE [LARGE SCALE GENOMIC DNA]</scope>
    <source>
        <strain evidence="2">DSM 22704 / JCM 16185 / SJ4</strain>
    </source>
</reference>
<evidence type="ECO:0000313" key="1">
    <source>
        <dbReference type="EMBL" id="AFM42660.1"/>
    </source>
</evidence>
<dbReference type="eggNOG" id="ENOG5033TSG">
    <property type="taxonomic scope" value="Bacteria"/>
</dbReference>
<keyword evidence="2" id="KW-1185">Reference proteome</keyword>